<organism evidence="2 3">
    <name type="scientific">Trifolium medium</name>
    <dbReference type="NCBI Taxonomy" id="97028"/>
    <lineage>
        <taxon>Eukaryota</taxon>
        <taxon>Viridiplantae</taxon>
        <taxon>Streptophyta</taxon>
        <taxon>Embryophyta</taxon>
        <taxon>Tracheophyta</taxon>
        <taxon>Spermatophyta</taxon>
        <taxon>Magnoliopsida</taxon>
        <taxon>eudicotyledons</taxon>
        <taxon>Gunneridae</taxon>
        <taxon>Pentapetalae</taxon>
        <taxon>rosids</taxon>
        <taxon>fabids</taxon>
        <taxon>Fabales</taxon>
        <taxon>Fabaceae</taxon>
        <taxon>Papilionoideae</taxon>
        <taxon>50 kb inversion clade</taxon>
        <taxon>NPAAA clade</taxon>
        <taxon>Hologalegina</taxon>
        <taxon>IRL clade</taxon>
        <taxon>Trifolieae</taxon>
        <taxon>Trifolium</taxon>
    </lineage>
</organism>
<keyword evidence="3" id="KW-1185">Reference proteome</keyword>
<sequence length="28" mass="3088">MTRGHPLPPSSHARTATGTPWKELESSR</sequence>
<dbReference type="Proteomes" id="UP000265520">
    <property type="component" value="Unassembled WGS sequence"/>
</dbReference>
<reference evidence="2 3" key="1">
    <citation type="journal article" date="2018" name="Front. Plant Sci.">
        <title>Red Clover (Trifolium pratense) and Zigzag Clover (T. medium) - A Picture of Genomic Similarities and Differences.</title>
        <authorList>
            <person name="Dluhosova J."/>
            <person name="Istvanek J."/>
            <person name="Nedelnik J."/>
            <person name="Repkova J."/>
        </authorList>
    </citation>
    <scope>NUCLEOTIDE SEQUENCE [LARGE SCALE GENOMIC DNA]</scope>
    <source>
        <strain evidence="3">cv. 10/8</strain>
        <tissue evidence="2">Leaf</tissue>
    </source>
</reference>
<accession>A0A392VUH9</accession>
<dbReference type="EMBL" id="LXQA011276149">
    <property type="protein sequence ID" value="MCI91587.1"/>
    <property type="molecule type" value="Genomic_DNA"/>
</dbReference>
<name>A0A392VUH9_9FABA</name>
<evidence type="ECO:0000256" key="1">
    <source>
        <dbReference type="SAM" id="MobiDB-lite"/>
    </source>
</evidence>
<feature type="region of interest" description="Disordered" evidence="1">
    <location>
        <begin position="1"/>
        <end position="28"/>
    </location>
</feature>
<evidence type="ECO:0000313" key="2">
    <source>
        <dbReference type="EMBL" id="MCI91587.1"/>
    </source>
</evidence>
<evidence type="ECO:0000313" key="3">
    <source>
        <dbReference type="Proteomes" id="UP000265520"/>
    </source>
</evidence>
<protein>
    <submittedName>
        <fullName evidence="2">Uncharacterized protein</fullName>
    </submittedName>
</protein>
<comment type="caution">
    <text evidence="2">The sequence shown here is derived from an EMBL/GenBank/DDBJ whole genome shotgun (WGS) entry which is preliminary data.</text>
</comment>
<dbReference type="AlphaFoldDB" id="A0A392VUH9"/>
<proteinExistence type="predicted"/>
<feature type="non-terminal residue" evidence="2">
    <location>
        <position position="28"/>
    </location>
</feature>